<evidence type="ECO:0000256" key="13">
    <source>
        <dbReference type="ARBA" id="ARBA00047928"/>
    </source>
</evidence>
<evidence type="ECO:0000256" key="6">
    <source>
        <dbReference type="ARBA" id="ARBA00022512"/>
    </source>
</evidence>
<evidence type="ECO:0000256" key="10">
    <source>
        <dbReference type="ARBA" id="ARBA00023157"/>
    </source>
</evidence>
<keyword evidence="11" id="KW-0325">Glycoprotein</keyword>
<dbReference type="Gene3D" id="1.20.140.40">
    <property type="entry name" value="Invertase/pectin methylesterase inhibitor family protein"/>
    <property type="match status" value="1"/>
</dbReference>
<evidence type="ECO:0000259" key="17">
    <source>
        <dbReference type="SMART" id="SM00856"/>
    </source>
</evidence>
<dbReference type="GO" id="GO:0042545">
    <property type="term" value="P:cell wall modification"/>
    <property type="evidence" value="ECO:0007669"/>
    <property type="project" value="UniProtKB-UniRule"/>
</dbReference>
<keyword evidence="19" id="KW-1185">Reference proteome</keyword>
<feature type="signal peptide" evidence="16">
    <location>
        <begin position="1"/>
        <end position="28"/>
    </location>
</feature>
<keyword evidence="9 16" id="KW-0063">Aspartyl esterase</keyword>
<dbReference type="Pfam" id="PF01095">
    <property type="entry name" value="Pectinesterase"/>
    <property type="match status" value="1"/>
</dbReference>
<dbReference type="SUPFAM" id="SSF101148">
    <property type="entry name" value="Plant invertase/pectin methylesterase inhibitor"/>
    <property type="match status" value="1"/>
</dbReference>
<comment type="caution">
    <text evidence="18">The sequence shown here is derived from an EMBL/GenBank/DDBJ whole genome shotgun (WGS) entry which is preliminary data.</text>
</comment>
<evidence type="ECO:0000313" key="19">
    <source>
        <dbReference type="Proteomes" id="UP000325081"/>
    </source>
</evidence>
<dbReference type="SMART" id="SM00856">
    <property type="entry name" value="PMEI"/>
    <property type="match status" value="1"/>
</dbReference>
<gene>
    <name evidence="18" type="ORF">STAS_33078</name>
</gene>
<dbReference type="GO" id="GO:0004857">
    <property type="term" value="F:enzyme inhibitor activity"/>
    <property type="evidence" value="ECO:0007669"/>
    <property type="project" value="InterPro"/>
</dbReference>
<dbReference type="InterPro" id="IPR012334">
    <property type="entry name" value="Pectin_lyas_fold"/>
</dbReference>
<dbReference type="InterPro" id="IPR011050">
    <property type="entry name" value="Pectin_lyase_fold/virulence"/>
</dbReference>
<dbReference type="Pfam" id="PF04043">
    <property type="entry name" value="PMEI"/>
    <property type="match status" value="1"/>
</dbReference>
<dbReference type="GO" id="GO:0030599">
    <property type="term" value="F:pectinesterase activity"/>
    <property type="evidence" value="ECO:0007669"/>
    <property type="project" value="UniProtKB-UniRule"/>
</dbReference>
<evidence type="ECO:0000256" key="3">
    <source>
        <dbReference type="ARBA" id="ARBA00006027"/>
    </source>
</evidence>
<proteinExistence type="inferred from homology"/>
<dbReference type="GO" id="GO:0045490">
    <property type="term" value="P:pectin catabolic process"/>
    <property type="evidence" value="ECO:0007669"/>
    <property type="project" value="UniProtKB-UniRule"/>
</dbReference>
<comment type="similarity">
    <text evidence="3">In the N-terminal section; belongs to the PMEI family.</text>
</comment>
<evidence type="ECO:0000256" key="5">
    <source>
        <dbReference type="ARBA" id="ARBA00013229"/>
    </source>
</evidence>
<keyword evidence="16" id="KW-0732">Signal</keyword>
<keyword evidence="8 16" id="KW-0378">Hydrolase</keyword>
<organism evidence="18 19">
    <name type="scientific">Striga asiatica</name>
    <name type="common">Asiatic witchweed</name>
    <name type="synonym">Buchnera asiatica</name>
    <dbReference type="NCBI Taxonomy" id="4170"/>
    <lineage>
        <taxon>Eukaryota</taxon>
        <taxon>Viridiplantae</taxon>
        <taxon>Streptophyta</taxon>
        <taxon>Embryophyta</taxon>
        <taxon>Tracheophyta</taxon>
        <taxon>Spermatophyta</taxon>
        <taxon>Magnoliopsida</taxon>
        <taxon>eudicotyledons</taxon>
        <taxon>Gunneridae</taxon>
        <taxon>Pentapetalae</taxon>
        <taxon>asterids</taxon>
        <taxon>lamiids</taxon>
        <taxon>Lamiales</taxon>
        <taxon>Orobanchaceae</taxon>
        <taxon>Buchnereae</taxon>
        <taxon>Striga</taxon>
    </lineage>
</organism>
<comment type="function">
    <text evidence="14">Acts in the modification of cell walls via demethylesterification of cell wall pectin.</text>
</comment>
<evidence type="ECO:0000256" key="11">
    <source>
        <dbReference type="ARBA" id="ARBA00023180"/>
    </source>
</evidence>
<feature type="active site" evidence="15">
    <location>
        <position position="372"/>
    </location>
</feature>
<keyword evidence="12" id="KW-0961">Cell wall biogenesis/degradation</keyword>
<evidence type="ECO:0000256" key="8">
    <source>
        <dbReference type="ARBA" id="ARBA00022801"/>
    </source>
</evidence>
<reference evidence="19" key="1">
    <citation type="journal article" date="2019" name="Curr. Biol.">
        <title>Genome Sequence of Striga asiatica Provides Insight into the Evolution of Plant Parasitism.</title>
        <authorList>
            <person name="Yoshida S."/>
            <person name="Kim S."/>
            <person name="Wafula E.K."/>
            <person name="Tanskanen J."/>
            <person name="Kim Y.M."/>
            <person name="Honaas L."/>
            <person name="Yang Z."/>
            <person name="Spallek T."/>
            <person name="Conn C.E."/>
            <person name="Ichihashi Y."/>
            <person name="Cheong K."/>
            <person name="Cui S."/>
            <person name="Der J.P."/>
            <person name="Gundlach H."/>
            <person name="Jiao Y."/>
            <person name="Hori C."/>
            <person name="Ishida J.K."/>
            <person name="Kasahara H."/>
            <person name="Kiba T."/>
            <person name="Kim M.S."/>
            <person name="Koo N."/>
            <person name="Laohavisit A."/>
            <person name="Lee Y.H."/>
            <person name="Lumba S."/>
            <person name="McCourt P."/>
            <person name="Mortimer J.C."/>
            <person name="Mutuku J.M."/>
            <person name="Nomura T."/>
            <person name="Sasaki-Sekimoto Y."/>
            <person name="Seto Y."/>
            <person name="Wang Y."/>
            <person name="Wakatake T."/>
            <person name="Sakakibara H."/>
            <person name="Demura T."/>
            <person name="Yamaguchi S."/>
            <person name="Yoneyama K."/>
            <person name="Manabe R.I."/>
            <person name="Nelson D.C."/>
            <person name="Schulman A.H."/>
            <person name="Timko M.P."/>
            <person name="dePamphilis C.W."/>
            <person name="Choi D."/>
            <person name="Shirasu K."/>
        </authorList>
    </citation>
    <scope>NUCLEOTIDE SEQUENCE [LARGE SCALE GENOMIC DNA]</scope>
    <source>
        <strain evidence="19">cv. UVA1</strain>
    </source>
</reference>
<dbReference type="InterPro" id="IPR000070">
    <property type="entry name" value="Pectinesterase_cat"/>
</dbReference>
<keyword evidence="7" id="KW-0964">Secreted</keyword>
<comment type="similarity">
    <text evidence="4">In the C-terminal section; belongs to the pectinesterase family.</text>
</comment>
<feature type="chain" id="PRO_5023153856" description="Pectinesterase" evidence="16">
    <location>
        <begin position="29"/>
        <end position="551"/>
    </location>
</feature>
<comment type="subcellular location">
    <subcellularLocation>
        <location evidence="1">Secreted</location>
        <location evidence="1">Cell wall</location>
    </subcellularLocation>
</comment>
<sequence length="551" mass="61652">MNERSKKISIVSVCFVILVAMMVALTVGIRAGDEDDIPDLSSSQKPVSRICSTTDYKRSCEDALVSSNSTNPKVLISTAFRAAIRHVIKAIGSSAALLAAEPDPRARAALDSCRELAGWAARDLKRSYAKLDDFDITTENLVDLKVWLSGAITNEETCLDEFEGFSGDAGERMRATLEPAMEMTSNALAMVAEISTFSSSDEFDLEPTRRLRAATSARRMRPNVVVAKDGSGKYRTINEALRDVPTNNKRTFVVYVKEGVYEEKVWINSSSTHVMIVGDGPTKSRITGRLNFIDGTGTYQTATVAVHADNFIARDIGFENSAGPEKHQAVALRVSADRAIFYNCHMDGYQDTLYVHAYRQFYRDCIISGTIDFIFGNAAAVFQGCTLLVRKPLDNQKNVITAQGRKDIRQPTGLVLQNCTFKPDPEYYPNRYKIKSYLGRPWKEYSRTVIMESFVDDFIQPQGWLPWNDTFALKTLFYTEFNNRGPGAHKAHRAKWAGIKELSPARIQQFTAAKFLDGNRWILTTRVPYAAGFIFPVPKEDRNIKYSPVHN</sequence>
<evidence type="ECO:0000256" key="14">
    <source>
        <dbReference type="ARBA" id="ARBA00057335"/>
    </source>
</evidence>
<evidence type="ECO:0000256" key="9">
    <source>
        <dbReference type="ARBA" id="ARBA00023085"/>
    </source>
</evidence>
<evidence type="ECO:0000256" key="12">
    <source>
        <dbReference type="ARBA" id="ARBA00023316"/>
    </source>
</evidence>
<dbReference type="InterPro" id="IPR033131">
    <property type="entry name" value="Pectinesterase_Asp_AS"/>
</dbReference>
<protein>
    <recommendedName>
        <fullName evidence="5 16">Pectinesterase</fullName>
        <ecNumber evidence="5 16">3.1.1.11</ecNumber>
    </recommendedName>
</protein>
<dbReference type="PANTHER" id="PTHR31707">
    <property type="entry name" value="PECTINESTERASE"/>
    <property type="match status" value="1"/>
</dbReference>
<evidence type="ECO:0000313" key="18">
    <source>
        <dbReference type="EMBL" id="GER55420.1"/>
    </source>
</evidence>
<dbReference type="PROSITE" id="PS00503">
    <property type="entry name" value="PECTINESTERASE_2"/>
    <property type="match status" value="1"/>
</dbReference>
<keyword evidence="10" id="KW-1015">Disulfide bond</keyword>
<dbReference type="EC" id="3.1.1.11" evidence="5 16"/>
<evidence type="ECO:0000256" key="15">
    <source>
        <dbReference type="PROSITE-ProRule" id="PRU10040"/>
    </source>
</evidence>
<feature type="domain" description="Pectinesterase inhibitor" evidence="17">
    <location>
        <begin position="42"/>
        <end position="190"/>
    </location>
</feature>
<dbReference type="InterPro" id="IPR035513">
    <property type="entry name" value="Invertase/methylesterase_inhib"/>
</dbReference>
<comment type="pathway">
    <text evidence="2 16">Glycan metabolism; pectin degradation; 2-dehydro-3-deoxy-D-gluconate from pectin: step 1/5.</text>
</comment>
<accession>A0A5A7RDM0</accession>
<keyword evidence="6" id="KW-0134">Cell wall</keyword>
<dbReference type="OrthoDB" id="2019149at2759"/>
<dbReference type="AlphaFoldDB" id="A0A5A7RDM0"/>
<dbReference type="FunFam" id="2.160.20.10:FF:000001">
    <property type="entry name" value="Pectinesterase"/>
    <property type="match status" value="1"/>
</dbReference>
<comment type="catalytic activity">
    <reaction evidence="13 16">
        <text>[(1-&gt;4)-alpha-D-galacturonosyl methyl ester](n) + n H2O = [(1-&gt;4)-alpha-D-galacturonosyl](n) + n methanol + n H(+)</text>
        <dbReference type="Rhea" id="RHEA:22380"/>
        <dbReference type="Rhea" id="RHEA-COMP:14570"/>
        <dbReference type="Rhea" id="RHEA-COMP:14573"/>
        <dbReference type="ChEBI" id="CHEBI:15377"/>
        <dbReference type="ChEBI" id="CHEBI:15378"/>
        <dbReference type="ChEBI" id="CHEBI:17790"/>
        <dbReference type="ChEBI" id="CHEBI:140522"/>
        <dbReference type="ChEBI" id="CHEBI:140523"/>
        <dbReference type="EC" id="3.1.1.11"/>
    </reaction>
</comment>
<dbReference type="InterPro" id="IPR006501">
    <property type="entry name" value="Pectinesterase_inhib_dom"/>
</dbReference>
<dbReference type="EMBL" id="BKCP01011737">
    <property type="protein sequence ID" value="GER55420.1"/>
    <property type="molecule type" value="Genomic_DNA"/>
</dbReference>
<dbReference type="Gene3D" id="2.160.20.10">
    <property type="entry name" value="Single-stranded right-handed beta-helix, Pectin lyase-like"/>
    <property type="match status" value="1"/>
</dbReference>
<dbReference type="FunFam" id="1.20.140.40:FF:000001">
    <property type="entry name" value="Pectinesterase"/>
    <property type="match status" value="1"/>
</dbReference>
<evidence type="ECO:0000256" key="2">
    <source>
        <dbReference type="ARBA" id="ARBA00005184"/>
    </source>
</evidence>
<evidence type="ECO:0000256" key="7">
    <source>
        <dbReference type="ARBA" id="ARBA00022525"/>
    </source>
</evidence>
<dbReference type="Proteomes" id="UP000325081">
    <property type="component" value="Unassembled WGS sequence"/>
</dbReference>
<evidence type="ECO:0000256" key="1">
    <source>
        <dbReference type="ARBA" id="ARBA00004191"/>
    </source>
</evidence>
<name>A0A5A7RDM0_STRAF</name>
<dbReference type="CDD" id="cd15798">
    <property type="entry name" value="PMEI-like_3"/>
    <property type="match status" value="1"/>
</dbReference>
<dbReference type="NCBIfam" id="TIGR01614">
    <property type="entry name" value="PME_inhib"/>
    <property type="match status" value="1"/>
</dbReference>
<dbReference type="SUPFAM" id="SSF51126">
    <property type="entry name" value="Pectin lyase-like"/>
    <property type="match status" value="1"/>
</dbReference>
<evidence type="ECO:0000256" key="4">
    <source>
        <dbReference type="ARBA" id="ARBA00007786"/>
    </source>
</evidence>
<evidence type="ECO:0000256" key="16">
    <source>
        <dbReference type="RuleBase" id="RU000589"/>
    </source>
</evidence>
<dbReference type="UniPathway" id="UPA00545">
    <property type="reaction ID" value="UER00823"/>
</dbReference>